<proteinExistence type="predicted"/>
<protein>
    <recommendedName>
        <fullName evidence="3">Preprotein translocase subunit SecD</fullName>
    </recommendedName>
</protein>
<dbReference type="EMBL" id="JAMDHD010000029">
    <property type="protein sequence ID" value="MDD0987110.1"/>
    <property type="molecule type" value="Genomic_DNA"/>
</dbReference>
<evidence type="ECO:0008006" key="3">
    <source>
        <dbReference type="Google" id="ProtNLM"/>
    </source>
</evidence>
<dbReference type="Proteomes" id="UP001148189">
    <property type="component" value="Unassembled WGS sequence"/>
</dbReference>
<name>A0ABT5NF00_9PSED</name>
<dbReference type="GeneID" id="97825434"/>
<reference evidence="1" key="1">
    <citation type="submission" date="2022-05" db="EMBL/GenBank/DDBJ databases">
        <title>Novel Pseudomonas spp. Isolated from a Rainbow Trout Aquaculture Facility.</title>
        <authorList>
            <person name="Testerman T."/>
            <person name="Graf J."/>
        </authorList>
    </citation>
    <scope>NUCLEOTIDE SEQUENCE</scope>
    <source>
        <strain evidence="1">ID1050</strain>
    </source>
</reference>
<comment type="caution">
    <text evidence="1">The sequence shown here is derived from an EMBL/GenBank/DDBJ whole genome shotgun (WGS) entry which is preliminary data.</text>
</comment>
<sequence length="83" mass="9011">MRAEDMLPDDKNQVQRNGVMIRKGSVGAFLINARVWTAPTSTPAARSAAEQDLIDSLPALRALGLFEVLAIRDGALQRLVDAH</sequence>
<evidence type="ECO:0000313" key="2">
    <source>
        <dbReference type="Proteomes" id="UP001148189"/>
    </source>
</evidence>
<gene>
    <name evidence="1" type="ORF">M5G21_19305</name>
</gene>
<accession>A0ABT5NF00</accession>
<organism evidence="1 2">
    <name type="scientific">Pseudomonas shahriarae</name>
    <dbReference type="NCBI Taxonomy" id="2745512"/>
    <lineage>
        <taxon>Bacteria</taxon>
        <taxon>Pseudomonadati</taxon>
        <taxon>Pseudomonadota</taxon>
        <taxon>Gammaproteobacteria</taxon>
        <taxon>Pseudomonadales</taxon>
        <taxon>Pseudomonadaceae</taxon>
        <taxon>Pseudomonas</taxon>
    </lineage>
</organism>
<dbReference type="RefSeq" id="WP_057438437.1">
    <property type="nucleotide sequence ID" value="NZ_CP077085.1"/>
</dbReference>
<keyword evidence="2" id="KW-1185">Reference proteome</keyword>
<evidence type="ECO:0000313" key="1">
    <source>
        <dbReference type="EMBL" id="MDD0987110.1"/>
    </source>
</evidence>